<dbReference type="KEGG" id="cha:CHAB381_0569"/>
<dbReference type="AlphaFoldDB" id="A7I0W6"/>
<name>A7I0W6_CAMHC</name>
<keyword evidence="3" id="KW-1185">Reference proteome</keyword>
<keyword evidence="1" id="KW-0472">Membrane</keyword>
<keyword evidence="1" id="KW-1133">Transmembrane helix</keyword>
<accession>A7I0W6</accession>
<protein>
    <submittedName>
        <fullName evidence="2">Uncharacterized protein</fullName>
    </submittedName>
</protein>
<feature type="transmembrane region" description="Helical" evidence="1">
    <location>
        <begin position="6"/>
        <end position="30"/>
    </location>
</feature>
<reference evidence="3" key="1">
    <citation type="submission" date="2007-07" db="EMBL/GenBank/DDBJ databases">
        <title>Complete genome sequence of Campylobacter hominis ATCC BAA-381, a commensal isolated from the human gastrointestinal tract.</title>
        <authorList>
            <person name="Fouts D.E."/>
            <person name="Mongodin E.F."/>
            <person name="Puiu D."/>
            <person name="Sebastian Y."/>
            <person name="Miller W.G."/>
            <person name="Mandrell R.E."/>
            <person name="Nelson K.E."/>
        </authorList>
    </citation>
    <scope>NUCLEOTIDE SEQUENCE [LARGE SCALE GENOMIC DNA]</scope>
    <source>
        <strain evidence="3">ATCC BAA-381 / LMG 19568 / NCTC 13146 / CH001A</strain>
    </source>
</reference>
<proteinExistence type="predicted"/>
<gene>
    <name evidence="2" type="ordered locus">CHAB381_0569</name>
</gene>
<evidence type="ECO:0000313" key="2">
    <source>
        <dbReference type="EMBL" id="ABS51101.1"/>
    </source>
</evidence>
<organism evidence="2 3">
    <name type="scientific">Campylobacter hominis (strain ATCC BAA-381 / DSM 21671 / CCUG 45161 / LMG 19568 / NCTC 13146 / CH001A)</name>
    <dbReference type="NCBI Taxonomy" id="360107"/>
    <lineage>
        <taxon>Bacteria</taxon>
        <taxon>Pseudomonadati</taxon>
        <taxon>Campylobacterota</taxon>
        <taxon>Epsilonproteobacteria</taxon>
        <taxon>Campylobacterales</taxon>
        <taxon>Campylobacteraceae</taxon>
        <taxon>Campylobacter</taxon>
    </lineage>
</organism>
<dbReference type="EMBL" id="CP000776">
    <property type="protein sequence ID" value="ABS51101.1"/>
    <property type="molecule type" value="Genomic_DNA"/>
</dbReference>
<evidence type="ECO:0000256" key="1">
    <source>
        <dbReference type="SAM" id="Phobius"/>
    </source>
</evidence>
<keyword evidence="1" id="KW-0812">Transmembrane</keyword>
<sequence>MKQHKILFLIEIIEFVFISLILFLTLKILVPRDIHKFQLKYFIK</sequence>
<dbReference type="HOGENOM" id="CLU_3213711_0_0_7"/>
<evidence type="ECO:0000313" key="3">
    <source>
        <dbReference type="Proteomes" id="UP000002407"/>
    </source>
</evidence>
<dbReference type="Proteomes" id="UP000002407">
    <property type="component" value="Chromosome"/>
</dbReference>